<name>M2ZEM4_PSEFD</name>
<feature type="compositionally biased region" description="Polar residues" evidence="1">
    <location>
        <begin position="124"/>
        <end position="138"/>
    </location>
</feature>
<reference evidence="2 3" key="1">
    <citation type="journal article" date="2012" name="PLoS Pathog.">
        <title>Diverse lifestyles and strategies of plant pathogenesis encoded in the genomes of eighteen Dothideomycetes fungi.</title>
        <authorList>
            <person name="Ohm R.A."/>
            <person name="Feau N."/>
            <person name="Henrissat B."/>
            <person name="Schoch C.L."/>
            <person name="Horwitz B.A."/>
            <person name="Barry K.W."/>
            <person name="Condon B.J."/>
            <person name="Copeland A.C."/>
            <person name="Dhillon B."/>
            <person name="Glaser F."/>
            <person name="Hesse C.N."/>
            <person name="Kosti I."/>
            <person name="LaButti K."/>
            <person name="Lindquist E.A."/>
            <person name="Lucas S."/>
            <person name="Salamov A.A."/>
            <person name="Bradshaw R.E."/>
            <person name="Ciuffetti L."/>
            <person name="Hamelin R.C."/>
            <person name="Kema G.H.J."/>
            <person name="Lawrence C."/>
            <person name="Scott J.A."/>
            <person name="Spatafora J.W."/>
            <person name="Turgeon B.G."/>
            <person name="de Wit P.J.G.M."/>
            <person name="Zhong S."/>
            <person name="Goodwin S.B."/>
            <person name="Grigoriev I.V."/>
        </authorList>
    </citation>
    <scope>NUCLEOTIDE SEQUENCE [LARGE SCALE GENOMIC DNA]</scope>
    <source>
        <strain evidence="2 3">CIRAD86</strain>
    </source>
</reference>
<sequence length="320" mass="36308">MEPALHCLRRNGRYQDLSICLRPELFHHACVFEVAENHELFALKELARAKFKAVKETDSIGADVASTAENLYRTQEHELREGFVRTLHARRAELLGQSSEIREALFGIAGLMKRPGDRRPLGATSGQTKDGENSSGQSDLLLERTETTDDEDEATALQEPESSDDMDGEDEDVEDPLDMGGPEWQKRRHDLIQLLTRLGEATRNSLSKTIDRAGRRFPAAYSLVVKQLAKMQHRFDPTRNDMNMLLIAKLYLAIRVPTHREEIMSCGKGDVLPVDLPWHVLTKQEGPVETFVILLEEILETPKLCKQTKRKRTESPSERL</sequence>
<feature type="region of interest" description="Disordered" evidence="1">
    <location>
        <begin position="116"/>
        <end position="184"/>
    </location>
</feature>
<gene>
    <name evidence="2" type="ORF">MYCFIDRAFT_84359</name>
</gene>
<accession>M2ZEM4</accession>
<evidence type="ECO:0000313" key="3">
    <source>
        <dbReference type="Proteomes" id="UP000016932"/>
    </source>
</evidence>
<dbReference type="EMBL" id="KB446564">
    <property type="protein sequence ID" value="EME77584.1"/>
    <property type="molecule type" value="Genomic_DNA"/>
</dbReference>
<protein>
    <submittedName>
        <fullName evidence="2">Uncharacterized protein</fullName>
    </submittedName>
</protein>
<proteinExistence type="predicted"/>
<dbReference type="HOGENOM" id="CLU_869125_0_0_1"/>
<evidence type="ECO:0000256" key="1">
    <source>
        <dbReference type="SAM" id="MobiDB-lite"/>
    </source>
</evidence>
<dbReference type="VEuPathDB" id="FungiDB:MYCFIDRAFT_84359"/>
<dbReference type="GeneID" id="19342185"/>
<dbReference type="RefSeq" id="XP_007931400.1">
    <property type="nucleotide sequence ID" value="XM_007933209.1"/>
</dbReference>
<feature type="compositionally biased region" description="Acidic residues" evidence="1">
    <location>
        <begin position="161"/>
        <end position="177"/>
    </location>
</feature>
<organism evidence="2 3">
    <name type="scientific">Pseudocercospora fijiensis (strain CIRAD86)</name>
    <name type="common">Black leaf streak disease fungus</name>
    <name type="synonym">Mycosphaerella fijiensis</name>
    <dbReference type="NCBI Taxonomy" id="383855"/>
    <lineage>
        <taxon>Eukaryota</taxon>
        <taxon>Fungi</taxon>
        <taxon>Dikarya</taxon>
        <taxon>Ascomycota</taxon>
        <taxon>Pezizomycotina</taxon>
        <taxon>Dothideomycetes</taxon>
        <taxon>Dothideomycetidae</taxon>
        <taxon>Mycosphaerellales</taxon>
        <taxon>Mycosphaerellaceae</taxon>
        <taxon>Pseudocercospora</taxon>
    </lineage>
</organism>
<dbReference type="KEGG" id="pfj:MYCFIDRAFT_84359"/>
<evidence type="ECO:0000313" key="2">
    <source>
        <dbReference type="EMBL" id="EME77584.1"/>
    </source>
</evidence>
<keyword evidence="3" id="KW-1185">Reference proteome</keyword>
<dbReference type="AlphaFoldDB" id="M2ZEM4"/>
<dbReference type="Proteomes" id="UP000016932">
    <property type="component" value="Unassembled WGS sequence"/>
</dbReference>